<keyword evidence="12" id="KW-0511">Multifunctional enzyme</keyword>
<dbReference type="GO" id="GO:0006508">
    <property type="term" value="P:proteolysis"/>
    <property type="evidence" value="ECO:0007669"/>
    <property type="project" value="UniProtKB-KW"/>
</dbReference>
<keyword evidence="9" id="KW-0573">Peptidoglycan synthesis</keyword>
<name>A0A1M5EKI3_9BACI</name>
<comment type="catalytic activity">
    <reaction evidence="14">
        <text>Preferential cleavage: (Ac)2-L-Lys-D-Ala-|-D-Ala. Also transpeptidation of peptidyl-alanyl moieties that are N-acyl substituents of D-alanine.</text>
        <dbReference type="EC" id="3.4.16.4"/>
    </reaction>
</comment>
<dbReference type="SUPFAM" id="SSF53955">
    <property type="entry name" value="Lysozyme-like"/>
    <property type="match status" value="1"/>
</dbReference>
<evidence type="ECO:0000259" key="18">
    <source>
        <dbReference type="Pfam" id="PF00905"/>
    </source>
</evidence>
<sequence length="999" mass="112454">MDFKQFFQSFGKKVVTFWKTGKLQRILRITYDVSWNVILFFIILGTIGLFVGVGIGAGYFASLVKDEEVRSYDSMEKAIYNYEETSQLYFANNIYIGDIRSDLHREETSLDQISQTLIDAVIATEDEYFNEHKGIVPKAIVRALLQEFTNAEMKSGGSTLTQQLIKNQILTNEVSFERKAKEMLLALRLERFFEKDEILEAYLNIVPYGRDSLGRNIAGVQTASQEIFGVEANELNLAQAAYLAGLPQSPSYYTPFKSLGDGGGLKSEEGIEPGITRMKVVLNRMLEMEKINEREYQKALAYDITKDFIIETDSPSETYPYLVNELERNATRIIRNLLAEEDGYSPEDLEEDDELKVHYQMLADRDLRQNGYQIHSTIDKDIYDAFQKVVKDYEHYGPDWTYALKHPETGEPIIDEETGEVKTVTEMVQTAGMLFENSTGKILAFIGGREYSLEDQWNYATQSVRHNGSTMKPLLVYGPAIEKGYIQPGTPVADVETTFKIPGRDDWTPKNYSRGRFYGIVPARQALQHSYNVATARIYSMIVEEDPAREYLPKLGFTTLSEEDYDILSLALGAMSKGVKIEENINAFSTYGNNGKFVDGYMIEKITTTDGEIVYQHESPEPVEVYSEQTNYLVLDMMRSVINNGTASRLRSWLTHNNVDWAGKTGTSDNDHDLWFIATNPNVTFGTWLGYDTQYSLDCPSCALPNSQRNQLLWAELVNAATEVRPDLMAPSNRFEQPGGVVSRSVCAISGMLPSELCSELGLITTDLFNSNYIPNEVDDSLIRGAFVTVDGNRVVAGANTPEEFVDGDGIAFNPEFLERNDYNELEDIRSLFPSSNRSAWERIGIPSTDDTIKVEDDGKSPSRPSSVDLSGTTLSWKKSNSKDVVGYRIFRATKPEAKFELIGSTTETEFSIPNIDGVYHVKAVDYFGLESSTSESVIKGEFQEDSDDNDGSNRDDSNEEENQDEDDNQGEDDKTDQDNSNEENDGEGTDEEEGPNNE</sequence>
<dbReference type="PANTHER" id="PTHR32282:SF32">
    <property type="entry name" value="PENICILLIN-BINDING PROTEIN 2A"/>
    <property type="match status" value="1"/>
</dbReference>
<dbReference type="InterPro" id="IPR050396">
    <property type="entry name" value="Glycosyltr_51/Transpeptidase"/>
</dbReference>
<dbReference type="Gene3D" id="3.90.1310.40">
    <property type="match status" value="1"/>
</dbReference>
<keyword evidence="13" id="KW-0961">Cell wall biogenesis/degradation</keyword>
<keyword evidence="3" id="KW-0645">Protease</keyword>
<comment type="catalytic activity">
    <reaction evidence="15">
        <text>[GlcNAc-(1-&gt;4)-Mur2Ac(oyl-L-Ala-gamma-D-Glu-L-Lys-D-Ala-D-Ala)](n)-di-trans,octa-cis-undecaprenyl diphosphate + beta-D-GlcNAc-(1-&gt;4)-Mur2Ac(oyl-L-Ala-gamma-D-Glu-L-Lys-D-Ala-D-Ala)-di-trans,octa-cis-undecaprenyl diphosphate = [GlcNAc-(1-&gt;4)-Mur2Ac(oyl-L-Ala-gamma-D-Glu-L-Lys-D-Ala-D-Ala)](n+1)-di-trans,octa-cis-undecaprenyl diphosphate + di-trans,octa-cis-undecaprenyl diphosphate + H(+)</text>
        <dbReference type="Rhea" id="RHEA:23708"/>
        <dbReference type="Rhea" id="RHEA-COMP:9602"/>
        <dbReference type="Rhea" id="RHEA-COMP:9603"/>
        <dbReference type="ChEBI" id="CHEBI:15378"/>
        <dbReference type="ChEBI" id="CHEBI:58405"/>
        <dbReference type="ChEBI" id="CHEBI:60033"/>
        <dbReference type="ChEBI" id="CHEBI:78435"/>
        <dbReference type="EC" id="2.4.99.28"/>
    </reaction>
</comment>
<dbReference type="InterPro" id="IPR001264">
    <property type="entry name" value="Glyco_trans_51"/>
</dbReference>
<dbReference type="PANTHER" id="PTHR32282">
    <property type="entry name" value="BINDING PROTEIN TRANSPEPTIDASE, PUTATIVE-RELATED"/>
    <property type="match status" value="1"/>
</dbReference>
<dbReference type="InterPro" id="IPR036950">
    <property type="entry name" value="PBP_transglycosylase"/>
</dbReference>
<keyword evidence="11 17" id="KW-0472">Membrane</keyword>
<keyword evidence="1" id="KW-1003">Cell membrane</keyword>
<evidence type="ECO:0000313" key="20">
    <source>
        <dbReference type="EMBL" id="SHF79696.1"/>
    </source>
</evidence>
<dbReference type="Pfam" id="PF00905">
    <property type="entry name" value="Transpeptidase"/>
    <property type="match status" value="1"/>
</dbReference>
<organism evidence="20 21">
    <name type="scientific">Ornithinibacillus halophilus</name>
    <dbReference type="NCBI Taxonomy" id="930117"/>
    <lineage>
        <taxon>Bacteria</taxon>
        <taxon>Bacillati</taxon>
        <taxon>Bacillota</taxon>
        <taxon>Bacilli</taxon>
        <taxon>Bacillales</taxon>
        <taxon>Bacillaceae</taxon>
        <taxon>Ornithinibacillus</taxon>
    </lineage>
</organism>
<dbReference type="Pfam" id="PF00912">
    <property type="entry name" value="Transgly"/>
    <property type="match status" value="1"/>
</dbReference>
<feature type="region of interest" description="Disordered" evidence="16">
    <location>
        <begin position="851"/>
        <end position="874"/>
    </location>
</feature>
<dbReference type="GO" id="GO:0008360">
    <property type="term" value="P:regulation of cell shape"/>
    <property type="evidence" value="ECO:0007669"/>
    <property type="project" value="UniProtKB-KW"/>
</dbReference>
<dbReference type="InterPro" id="IPR013783">
    <property type="entry name" value="Ig-like_fold"/>
</dbReference>
<gene>
    <name evidence="20" type="ORF">SAMN05216225_100561</name>
</gene>
<keyword evidence="6 17" id="KW-0812">Transmembrane</keyword>
<evidence type="ECO:0000256" key="14">
    <source>
        <dbReference type="ARBA" id="ARBA00034000"/>
    </source>
</evidence>
<evidence type="ECO:0000256" key="13">
    <source>
        <dbReference type="ARBA" id="ARBA00023316"/>
    </source>
</evidence>
<dbReference type="GO" id="GO:0009002">
    <property type="term" value="F:serine-type D-Ala-D-Ala carboxypeptidase activity"/>
    <property type="evidence" value="ECO:0007669"/>
    <property type="project" value="UniProtKB-EC"/>
</dbReference>
<dbReference type="InterPro" id="IPR012338">
    <property type="entry name" value="Beta-lactam/transpept-like"/>
</dbReference>
<dbReference type="GO" id="GO:0071555">
    <property type="term" value="P:cell wall organization"/>
    <property type="evidence" value="ECO:0007669"/>
    <property type="project" value="UniProtKB-KW"/>
</dbReference>
<keyword evidence="7" id="KW-0378">Hydrolase</keyword>
<keyword evidence="8" id="KW-0133">Cell shape</keyword>
<evidence type="ECO:0000256" key="2">
    <source>
        <dbReference type="ARBA" id="ARBA00022645"/>
    </source>
</evidence>
<proteinExistence type="predicted"/>
<keyword evidence="4" id="KW-0328">Glycosyltransferase</keyword>
<reference evidence="20 21" key="1">
    <citation type="submission" date="2016-11" db="EMBL/GenBank/DDBJ databases">
        <authorList>
            <person name="Jaros S."/>
            <person name="Januszkiewicz K."/>
            <person name="Wedrychowicz H."/>
        </authorList>
    </citation>
    <scope>NUCLEOTIDE SEQUENCE [LARGE SCALE GENOMIC DNA]</scope>
    <source>
        <strain evidence="20 21">IBRC-M 10683</strain>
    </source>
</reference>
<evidence type="ECO:0000256" key="9">
    <source>
        <dbReference type="ARBA" id="ARBA00022984"/>
    </source>
</evidence>
<evidence type="ECO:0000256" key="12">
    <source>
        <dbReference type="ARBA" id="ARBA00023268"/>
    </source>
</evidence>
<dbReference type="InterPro" id="IPR001460">
    <property type="entry name" value="PCN-bd_Tpept"/>
</dbReference>
<dbReference type="Gene3D" id="2.60.40.10">
    <property type="entry name" value="Immunoglobulins"/>
    <property type="match status" value="1"/>
</dbReference>
<evidence type="ECO:0000256" key="11">
    <source>
        <dbReference type="ARBA" id="ARBA00023136"/>
    </source>
</evidence>
<keyword evidence="21" id="KW-1185">Reference proteome</keyword>
<keyword evidence="10 17" id="KW-1133">Transmembrane helix</keyword>
<evidence type="ECO:0000259" key="19">
    <source>
        <dbReference type="Pfam" id="PF00912"/>
    </source>
</evidence>
<keyword evidence="2" id="KW-0121">Carboxypeptidase</keyword>
<evidence type="ECO:0000256" key="8">
    <source>
        <dbReference type="ARBA" id="ARBA00022960"/>
    </source>
</evidence>
<evidence type="ECO:0000256" key="7">
    <source>
        <dbReference type="ARBA" id="ARBA00022801"/>
    </source>
</evidence>
<evidence type="ECO:0000256" key="15">
    <source>
        <dbReference type="ARBA" id="ARBA00049902"/>
    </source>
</evidence>
<evidence type="ECO:0000256" key="1">
    <source>
        <dbReference type="ARBA" id="ARBA00022475"/>
    </source>
</evidence>
<dbReference type="GO" id="GO:0030288">
    <property type="term" value="C:outer membrane-bounded periplasmic space"/>
    <property type="evidence" value="ECO:0007669"/>
    <property type="project" value="TreeGrafter"/>
</dbReference>
<evidence type="ECO:0000256" key="5">
    <source>
        <dbReference type="ARBA" id="ARBA00022679"/>
    </source>
</evidence>
<dbReference type="SUPFAM" id="SSF56601">
    <property type="entry name" value="beta-lactamase/transpeptidase-like"/>
    <property type="match status" value="1"/>
</dbReference>
<evidence type="ECO:0000256" key="3">
    <source>
        <dbReference type="ARBA" id="ARBA00022670"/>
    </source>
</evidence>
<feature type="transmembrane region" description="Helical" evidence="17">
    <location>
        <begin position="33"/>
        <end position="61"/>
    </location>
</feature>
<evidence type="ECO:0000256" key="4">
    <source>
        <dbReference type="ARBA" id="ARBA00022676"/>
    </source>
</evidence>
<protein>
    <submittedName>
        <fullName evidence="20">Penicillin-binding protein</fullName>
    </submittedName>
</protein>
<dbReference type="InterPro" id="IPR023346">
    <property type="entry name" value="Lysozyme-like_dom_sf"/>
</dbReference>
<feature type="region of interest" description="Disordered" evidence="16">
    <location>
        <begin position="938"/>
        <end position="999"/>
    </location>
</feature>
<feature type="compositionally biased region" description="Polar residues" evidence="16">
    <location>
        <begin position="863"/>
        <end position="874"/>
    </location>
</feature>
<dbReference type="GO" id="GO:0008955">
    <property type="term" value="F:peptidoglycan glycosyltransferase activity"/>
    <property type="evidence" value="ECO:0007669"/>
    <property type="project" value="UniProtKB-EC"/>
</dbReference>
<evidence type="ECO:0000313" key="21">
    <source>
        <dbReference type="Proteomes" id="UP000183988"/>
    </source>
</evidence>
<feature type="compositionally biased region" description="Acidic residues" evidence="16">
    <location>
        <begin position="958"/>
        <end position="999"/>
    </location>
</feature>
<evidence type="ECO:0000256" key="16">
    <source>
        <dbReference type="SAM" id="MobiDB-lite"/>
    </source>
</evidence>
<dbReference type="OrthoDB" id="9766909at2"/>
<dbReference type="GO" id="GO:0008658">
    <property type="term" value="F:penicillin binding"/>
    <property type="evidence" value="ECO:0007669"/>
    <property type="project" value="InterPro"/>
</dbReference>
<evidence type="ECO:0000256" key="10">
    <source>
        <dbReference type="ARBA" id="ARBA00022989"/>
    </source>
</evidence>
<feature type="compositionally biased region" description="Basic and acidic residues" evidence="16">
    <location>
        <begin position="851"/>
        <end position="861"/>
    </location>
</feature>
<dbReference type="Gene3D" id="3.40.710.10">
    <property type="entry name" value="DD-peptidase/beta-lactamase superfamily"/>
    <property type="match status" value="1"/>
</dbReference>
<dbReference type="Gene3D" id="1.10.3810.10">
    <property type="entry name" value="Biosynthetic peptidoglycan transglycosylase-like"/>
    <property type="match status" value="1"/>
</dbReference>
<feature type="domain" description="Glycosyl transferase family 51" evidence="19">
    <location>
        <begin position="96"/>
        <end position="285"/>
    </location>
</feature>
<dbReference type="RefSeq" id="WP_072888432.1">
    <property type="nucleotide sequence ID" value="NZ_FQVW01000005.1"/>
</dbReference>
<dbReference type="AlphaFoldDB" id="A0A1M5EKI3"/>
<dbReference type="EMBL" id="FQVW01000005">
    <property type="protein sequence ID" value="SHF79696.1"/>
    <property type="molecule type" value="Genomic_DNA"/>
</dbReference>
<dbReference type="GO" id="GO:0009252">
    <property type="term" value="P:peptidoglycan biosynthetic process"/>
    <property type="evidence" value="ECO:0007669"/>
    <property type="project" value="UniProtKB-KW"/>
</dbReference>
<dbReference type="STRING" id="930117.SAMN05216225_100561"/>
<accession>A0A1M5EKI3</accession>
<evidence type="ECO:0000256" key="17">
    <source>
        <dbReference type="SAM" id="Phobius"/>
    </source>
</evidence>
<keyword evidence="5" id="KW-0808">Transferase</keyword>
<dbReference type="Proteomes" id="UP000183988">
    <property type="component" value="Unassembled WGS sequence"/>
</dbReference>
<feature type="domain" description="Penicillin-binding protein transpeptidase" evidence="18">
    <location>
        <begin position="433"/>
        <end position="671"/>
    </location>
</feature>
<evidence type="ECO:0000256" key="6">
    <source>
        <dbReference type="ARBA" id="ARBA00022692"/>
    </source>
</evidence>